<accession>A0A9Q1QC98</accession>
<comment type="caution">
    <text evidence="3">The sequence shown here is derived from an EMBL/GenBank/DDBJ whole genome shotgun (WGS) entry which is preliminary data.</text>
</comment>
<keyword evidence="4" id="KW-1185">Reference proteome</keyword>
<name>A0A9Q1QC98_9CARY</name>
<evidence type="ECO:0000313" key="4">
    <source>
        <dbReference type="Proteomes" id="UP001153076"/>
    </source>
</evidence>
<protein>
    <submittedName>
        <fullName evidence="3">Uncharacterized protein</fullName>
    </submittedName>
</protein>
<feature type="transmembrane region" description="Helical" evidence="2">
    <location>
        <begin position="83"/>
        <end position="108"/>
    </location>
</feature>
<proteinExistence type="predicted"/>
<sequence>MKAASAIVRRILINTGSSFPQLQGHPPYQRAGKVHLFGVPVFRLNPLALLHIVDVSLKVAVFLEPAPSALAAFSTPTFSTPTVASALAFASATSVVVLLLGLPSVFFIPQLLPTMLVPSCSLFQPSMLGHNLHCLSECLRTNSRRVNNIENGKLEKEEKKENVPPTSATVTSSSVTLGGSEFPEASKSHDLARSRTSSNLAAESAAQKLVEHTRVHVGVSPTDSEAACTALGVPRTPWGPRA</sequence>
<keyword evidence="2" id="KW-1133">Transmembrane helix</keyword>
<keyword evidence="2" id="KW-0472">Membrane</keyword>
<feature type="compositionally biased region" description="Basic and acidic residues" evidence="1">
    <location>
        <begin position="152"/>
        <end position="162"/>
    </location>
</feature>
<organism evidence="3 4">
    <name type="scientific">Carnegiea gigantea</name>
    <dbReference type="NCBI Taxonomy" id="171969"/>
    <lineage>
        <taxon>Eukaryota</taxon>
        <taxon>Viridiplantae</taxon>
        <taxon>Streptophyta</taxon>
        <taxon>Embryophyta</taxon>
        <taxon>Tracheophyta</taxon>
        <taxon>Spermatophyta</taxon>
        <taxon>Magnoliopsida</taxon>
        <taxon>eudicotyledons</taxon>
        <taxon>Gunneridae</taxon>
        <taxon>Pentapetalae</taxon>
        <taxon>Caryophyllales</taxon>
        <taxon>Cactineae</taxon>
        <taxon>Cactaceae</taxon>
        <taxon>Cactoideae</taxon>
        <taxon>Echinocereeae</taxon>
        <taxon>Carnegiea</taxon>
    </lineage>
</organism>
<dbReference type="Proteomes" id="UP001153076">
    <property type="component" value="Unassembled WGS sequence"/>
</dbReference>
<evidence type="ECO:0000256" key="2">
    <source>
        <dbReference type="SAM" id="Phobius"/>
    </source>
</evidence>
<feature type="compositionally biased region" description="Low complexity" evidence="1">
    <location>
        <begin position="163"/>
        <end position="176"/>
    </location>
</feature>
<feature type="compositionally biased region" description="Basic and acidic residues" evidence="1">
    <location>
        <begin position="184"/>
        <end position="193"/>
    </location>
</feature>
<dbReference type="AlphaFoldDB" id="A0A9Q1QC98"/>
<evidence type="ECO:0000313" key="3">
    <source>
        <dbReference type="EMBL" id="KAJ8436126.1"/>
    </source>
</evidence>
<reference evidence="3" key="1">
    <citation type="submission" date="2022-04" db="EMBL/GenBank/DDBJ databases">
        <title>Carnegiea gigantea Genome sequencing and assembly v2.</title>
        <authorList>
            <person name="Copetti D."/>
            <person name="Sanderson M.J."/>
            <person name="Burquez A."/>
            <person name="Wojciechowski M.F."/>
        </authorList>
    </citation>
    <scope>NUCLEOTIDE SEQUENCE</scope>
    <source>
        <strain evidence="3">SGP5-SGP5p</strain>
        <tissue evidence="3">Aerial part</tissue>
    </source>
</reference>
<gene>
    <name evidence="3" type="ORF">Cgig2_001153</name>
</gene>
<evidence type="ECO:0000256" key="1">
    <source>
        <dbReference type="SAM" id="MobiDB-lite"/>
    </source>
</evidence>
<dbReference type="EMBL" id="JAKOGI010000364">
    <property type="protein sequence ID" value="KAJ8436126.1"/>
    <property type="molecule type" value="Genomic_DNA"/>
</dbReference>
<keyword evidence="2" id="KW-0812">Transmembrane</keyword>
<feature type="region of interest" description="Disordered" evidence="1">
    <location>
        <begin position="151"/>
        <end position="205"/>
    </location>
</feature>